<dbReference type="SUPFAM" id="SSF56112">
    <property type="entry name" value="Protein kinase-like (PK-like)"/>
    <property type="match status" value="1"/>
</dbReference>
<gene>
    <name evidence="6" type="ORF">COW36_11095</name>
</gene>
<evidence type="ECO:0000256" key="1">
    <source>
        <dbReference type="ARBA" id="ARBA00022679"/>
    </source>
</evidence>
<dbReference type="InterPro" id="IPR008271">
    <property type="entry name" value="Ser/Thr_kinase_AS"/>
</dbReference>
<dbReference type="PANTHER" id="PTHR43289">
    <property type="entry name" value="MITOGEN-ACTIVATED PROTEIN KINASE KINASE KINASE 20-RELATED"/>
    <property type="match status" value="1"/>
</dbReference>
<dbReference type="EMBL" id="PFFQ01000034">
    <property type="protein sequence ID" value="PIW16821.1"/>
    <property type="molecule type" value="Genomic_DNA"/>
</dbReference>
<keyword evidence="1" id="KW-0808">Transferase</keyword>
<dbReference type="CDD" id="cd18773">
    <property type="entry name" value="PDC1_HK_sensor"/>
    <property type="match status" value="1"/>
</dbReference>
<keyword evidence="3" id="KW-0418">Kinase</keyword>
<evidence type="ECO:0000256" key="2">
    <source>
        <dbReference type="ARBA" id="ARBA00022741"/>
    </source>
</evidence>
<keyword evidence="4" id="KW-0067">ATP-binding</keyword>
<dbReference type="SMART" id="SM00220">
    <property type="entry name" value="S_TKc"/>
    <property type="match status" value="1"/>
</dbReference>
<organism evidence="6 7">
    <name type="scientific">bacterium (Candidatus Blackallbacteria) CG17_big_fil_post_rev_8_21_14_2_50_48_46</name>
    <dbReference type="NCBI Taxonomy" id="2014261"/>
    <lineage>
        <taxon>Bacteria</taxon>
        <taxon>Candidatus Blackallbacteria</taxon>
    </lineage>
</organism>
<dbReference type="Proteomes" id="UP000231019">
    <property type="component" value="Unassembled WGS sequence"/>
</dbReference>
<proteinExistence type="predicted"/>
<evidence type="ECO:0000256" key="4">
    <source>
        <dbReference type="ARBA" id="ARBA00022840"/>
    </source>
</evidence>
<dbReference type="InterPro" id="IPR000719">
    <property type="entry name" value="Prot_kinase_dom"/>
</dbReference>
<dbReference type="Gene3D" id="1.10.510.10">
    <property type="entry name" value="Transferase(Phosphotransferase) domain 1"/>
    <property type="match status" value="1"/>
</dbReference>
<name>A0A2M7G4W0_9BACT</name>
<dbReference type="PROSITE" id="PS50011">
    <property type="entry name" value="PROTEIN_KINASE_DOM"/>
    <property type="match status" value="1"/>
</dbReference>
<dbReference type="GO" id="GO:0005524">
    <property type="term" value="F:ATP binding"/>
    <property type="evidence" value="ECO:0007669"/>
    <property type="project" value="UniProtKB-KW"/>
</dbReference>
<dbReference type="AlphaFoldDB" id="A0A2M7G4W0"/>
<dbReference type="GO" id="GO:0004674">
    <property type="term" value="F:protein serine/threonine kinase activity"/>
    <property type="evidence" value="ECO:0007669"/>
    <property type="project" value="TreeGrafter"/>
</dbReference>
<comment type="caution">
    <text evidence="6">The sequence shown here is derived from an EMBL/GenBank/DDBJ whole genome shotgun (WGS) entry which is preliminary data.</text>
</comment>
<accession>A0A2M7G4W0</accession>
<evidence type="ECO:0000313" key="6">
    <source>
        <dbReference type="EMBL" id="PIW16821.1"/>
    </source>
</evidence>
<dbReference type="Gene3D" id="3.30.200.20">
    <property type="entry name" value="Phosphorylase Kinase, domain 1"/>
    <property type="match status" value="1"/>
</dbReference>
<dbReference type="Pfam" id="PF22673">
    <property type="entry name" value="MCP-like_PDC_1"/>
    <property type="match status" value="1"/>
</dbReference>
<dbReference type="PROSITE" id="PS00108">
    <property type="entry name" value="PROTEIN_KINASE_ST"/>
    <property type="match status" value="1"/>
</dbReference>
<evidence type="ECO:0000256" key="3">
    <source>
        <dbReference type="ARBA" id="ARBA00022777"/>
    </source>
</evidence>
<evidence type="ECO:0000259" key="5">
    <source>
        <dbReference type="PROSITE" id="PS50011"/>
    </source>
</evidence>
<protein>
    <recommendedName>
        <fullName evidence="5">Protein kinase domain-containing protein</fullName>
    </recommendedName>
</protein>
<feature type="domain" description="Protein kinase" evidence="5">
    <location>
        <begin position="91"/>
        <end position="385"/>
    </location>
</feature>
<keyword evidence="2" id="KW-0547">Nucleotide-binding</keyword>
<dbReference type="PANTHER" id="PTHR43289:SF6">
    <property type="entry name" value="SERINE_THREONINE-PROTEIN KINASE NEKL-3"/>
    <property type="match status" value="1"/>
</dbReference>
<dbReference type="CDD" id="cd14014">
    <property type="entry name" value="STKc_PknB_like"/>
    <property type="match status" value="1"/>
</dbReference>
<reference evidence="6 7" key="1">
    <citation type="submission" date="2017-09" db="EMBL/GenBank/DDBJ databases">
        <title>Depth-based differentiation of microbial function through sediment-hosted aquifers and enrichment of novel symbionts in the deep terrestrial subsurface.</title>
        <authorList>
            <person name="Probst A.J."/>
            <person name="Ladd B."/>
            <person name="Jarett J.K."/>
            <person name="Geller-Mcgrath D.E."/>
            <person name="Sieber C.M."/>
            <person name="Emerson J.B."/>
            <person name="Anantharaman K."/>
            <person name="Thomas B.C."/>
            <person name="Malmstrom R."/>
            <person name="Stieglmeier M."/>
            <person name="Klingl A."/>
            <person name="Woyke T."/>
            <person name="Ryan C.M."/>
            <person name="Banfield J.F."/>
        </authorList>
    </citation>
    <scope>NUCLEOTIDE SEQUENCE [LARGE SCALE GENOMIC DNA]</scope>
    <source>
        <strain evidence="6">CG17_big_fil_post_rev_8_21_14_2_50_48_46</strain>
    </source>
</reference>
<dbReference type="Gene3D" id="3.30.450.20">
    <property type="entry name" value="PAS domain"/>
    <property type="match status" value="1"/>
</dbReference>
<dbReference type="InterPro" id="IPR011009">
    <property type="entry name" value="Kinase-like_dom_sf"/>
</dbReference>
<dbReference type="Pfam" id="PF00069">
    <property type="entry name" value="Pkinase"/>
    <property type="match status" value="1"/>
</dbReference>
<sequence length="762" mass="86103">MNLQDIKTVLGDRAPDSLDSLYQSYFHDFPQANLDQFVAWLYSEKKIDSKALQEIHLLEPIEVTHIDLLSQSQLLEQQMGERPNLKLSEQYDFLGLLGQGAMGLVHKAKDKNLQRTIAYKQLLQEMAQNRGLLRRFLNEVQITAQLDHPNIVPIYNLDIRPDGSLAYAMKMVKGKTLKDLIKESQELYKAGKLPDDEHSLETLLDHFLKVCDAMAYAHSKQVIHRDLKPANIMIGEYKEVYVMDWGIAKLFQDQDADDQIELKQAISDDLLGEQTQIGQIVGTPRYMSPQQAAGKNKELDGRSDQFALGLILYELLTLLPAFKATGAMDLLKKVLKAEIEDFTPFDPHIKIPVELKAIVHKATAKKSKDRYASTDALAQDLRRYLHGEETEARPDNQLRKTLRTLQKHRNRVAAGVMLFLALSSTITLAATWSSQHALQISRQREAHLSKHLTEIARKTQQIDSEFLRMQGLLAKLVSATESSLNLQNPQAQAIFLNDDFSDPKRRPRDFHFSPLYQREISIDQAGFKLAPGVSASAVKRPLKQLAGLTPVFQEVFMQSPQKPLSSLAQLRKALDQQGVPLIWSYIGLEAGLHFSYPGKGGYKPSYDPRQRPWYKQALGKTQALWGEPYLDASGQGILLPCVQPILLPSGKMAGVAGIEMVLETWARQLLALPDMKTIENIYLLNQAGEIVVQTQKSEQSKSEKLQLSTYPHPEVLSELKQHPFGHLELKRKDQPTLLIAFNRLDSIGWSYVVEARASELYP</sequence>
<evidence type="ECO:0000313" key="7">
    <source>
        <dbReference type="Proteomes" id="UP000231019"/>
    </source>
</evidence>